<dbReference type="RefSeq" id="WP_034640040.1">
    <property type="nucleotide sequence ID" value="NZ_CBCSJC010000012.1"/>
</dbReference>
<dbReference type="EMBL" id="JOTN01000011">
    <property type="protein sequence ID" value="KEK18840.1"/>
    <property type="molecule type" value="Genomic_DNA"/>
</dbReference>
<name>A0A073JX30_9BACI</name>
<dbReference type="SUPFAM" id="SSF49764">
    <property type="entry name" value="HSP20-like chaperones"/>
    <property type="match status" value="1"/>
</dbReference>
<accession>A0A073JX30</accession>
<dbReference type="STRING" id="574376.BAMA_03435"/>
<keyword evidence="1" id="KW-0946">Virion</keyword>
<reference evidence="1 2" key="1">
    <citation type="submission" date="2014-06" db="EMBL/GenBank/DDBJ databases">
        <title>Draft genome sequence of Bacillus manliponensis JCM 15802 (MCCC 1A00708).</title>
        <authorList>
            <person name="Lai Q."/>
            <person name="Liu Y."/>
            <person name="Shao Z."/>
        </authorList>
    </citation>
    <scope>NUCLEOTIDE SEQUENCE [LARGE SCALE GENOMIC DNA]</scope>
    <source>
        <strain evidence="1 2">JCM 15802</strain>
    </source>
</reference>
<proteinExistence type="predicted"/>
<evidence type="ECO:0000313" key="1">
    <source>
        <dbReference type="EMBL" id="KEK18840.1"/>
    </source>
</evidence>
<dbReference type="OrthoDB" id="2942082at2"/>
<dbReference type="InterPro" id="IPR008978">
    <property type="entry name" value="HSP20-like_chaperone"/>
</dbReference>
<sequence length="129" mass="15056">MGKKKEKDCLFHVDGFEEWMNQFCSDSYVNSQYTDTFHVDLFETDEEYILEANIPEVIEKNILITKLETGLHIQIFCNNSFLQRTISLPTNIIDKKMLACLEHHLLNIHISKTTQADNEEAQISFQKSI</sequence>
<dbReference type="CDD" id="cd06464">
    <property type="entry name" value="ACD_sHsps-like"/>
    <property type="match status" value="1"/>
</dbReference>
<dbReference type="Gene3D" id="2.60.40.790">
    <property type="match status" value="1"/>
</dbReference>
<keyword evidence="2" id="KW-1185">Reference proteome</keyword>
<dbReference type="Proteomes" id="UP000027822">
    <property type="component" value="Unassembled WGS sequence"/>
</dbReference>
<evidence type="ECO:0000313" key="2">
    <source>
        <dbReference type="Proteomes" id="UP000027822"/>
    </source>
</evidence>
<protein>
    <submittedName>
        <fullName evidence="1">Spore coat protein</fullName>
    </submittedName>
</protein>
<dbReference type="AlphaFoldDB" id="A0A073JX30"/>
<keyword evidence="1" id="KW-0167">Capsid protein</keyword>
<gene>
    <name evidence="1" type="ORF">BAMA_03435</name>
</gene>
<organism evidence="1 2">
    <name type="scientific">Bacillus manliponensis</name>
    <dbReference type="NCBI Taxonomy" id="574376"/>
    <lineage>
        <taxon>Bacteria</taxon>
        <taxon>Bacillati</taxon>
        <taxon>Bacillota</taxon>
        <taxon>Bacilli</taxon>
        <taxon>Bacillales</taxon>
        <taxon>Bacillaceae</taxon>
        <taxon>Bacillus</taxon>
        <taxon>Bacillus cereus group</taxon>
    </lineage>
</organism>
<comment type="caution">
    <text evidence="1">The sequence shown here is derived from an EMBL/GenBank/DDBJ whole genome shotgun (WGS) entry which is preliminary data.</text>
</comment>
<dbReference type="eggNOG" id="COG0071">
    <property type="taxonomic scope" value="Bacteria"/>
</dbReference>